<dbReference type="Pfam" id="PF00528">
    <property type="entry name" value="BPD_transp_1"/>
    <property type="match status" value="1"/>
</dbReference>
<dbReference type="PANTHER" id="PTHR43470:SF3">
    <property type="entry name" value="PHOSPHATE TRANSPORT SYSTEM PERMEASE PROTEIN PSTA-RELATED"/>
    <property type="match status" value="1"/>
</dbReference>
<keyword evidence="12" id="KW-1185">Reference proteome</keyword>
<comment type="subcellular location">
    <subcellularLocation>
        <location evidence="9">Cell inner membrane</location>
        <topology evidence="9">Multi-pass membrane protein</topology>
    </subcellularLocation>
    <subcellularLocation>
        <location evidence="1">Cell membrane</location>
        <topology evidence="1">Multi-pass membrane protein</topology>
    </subcellularLocation>
</comment>
<keyword evidence="4" id="KW-0813">Transport</keyword>
<evidence type="ECO:0000256" key="4">
    <source>
        <dbReference type="ARBA" id="ARBA00022448"/>
    </source>
</evidence>
<evidence type="ECO:0000256" key="6">
    <source>
        <dbReference type="ARBA" id="ARBA00022692"/>
    </source>
</evidence>
<name>A0ABP7MEX6_9GAMM</name>
<organism evidence="11 12">
    <name type="scientific">Litoribacillus peritrichatus</name>
    <dbReference type="NCBI Taxonomy" id="718191"/>
    <lineage>
        <taxon>Bacteria</taxon>
        <taxon>Pseudomonadati</taxon>
        <taxon>Pseudomonadota</taxon>
        <taxon>Gammaproteobacteria</taxon>
        <taxon>Oceanospirillales</taxon>
        <taxon>Oceanospirillaceae</taxon>
        <taxon>Litoribacillus</taxon>
    </lineage>
</organism>
<evidence type="ECO:0000256" key="9">
    <source>
        <dbReference type="RuleBase" id="RU363043"/>
    </source>
</evidence>
<feature type="transmembrane region" description="Helical" evidence="9">
    <location>
        <begin position="12"/>
        <end position="31"/>
    </location>
</feature>
<keyword evidence="8 9" id="KW-0472">Membrane</keyword>
<keyword evidence="7 9" id="KW-1133">Transmembrane helix</keyword>
<dbReference type="SUPFAM" id="SSF161098">
    <property type="entry name" value="MetI-like"/>
    <property type="match status" value="1"/>
</dbReference>
<feature type="transmembrane region" description="Helical" evidence="9">
    <location>
        <begin position="131"/>
        <end position="151"/>
    </location>
</feature>
<keyword evidence="5 9" id="KW-1003">Cell membrane</keyword>
<accession>A0ABP7MEX6</accession>
<feature type="transmembrane region" description="Helical" evidence="9">
    <location>
        <begin position="108"/>
        <end position="125"/>
    </location>
</feature>
<dbReference type="PROSITE" id="PS50928">
    <property type="entry name" value="ABC_TM1"/>
    <property type="match status" value="1"/>
</dbReference>
<dbReference type="CDD" id="cd06261">
    <property type="entry name" value="TM_PBP2"/>
    <property type="match status" value="1"/>
</dbReference>
<evidence type="ECO:0000259" key="10">
    <source>
        <dbReference type="PROSITE" id="PS50928"/>
    </source>
</evidence>
<keyword evidence="6 9" id="KW-0812">Transmembrane</keyword>
<dbReference type="InterPro" id="IPR005672">
    <property type="entry name" value="Phosphate_PstA"/>
</dbReference>
<dbReference type="InterPro" id="IPR000515">
    <property type="entry name" value="MetI-like"/>
</dbReference>
<evidence type="ECO:0000256" key="7">
    <source>
        <dbReference type="ARBA" id="ARBA00022989"/>
    </source>
</evidence>
<gene>
    <name evidence="11" type="primary">pstA_1</name>
    <name evidence="11" type="ORF">GCM10022277_12660</name>
</gene>
<feature type="transmembrane region" description="Helical" evidence="9">
    <location>
        <begin position="249"/>
        <end position="270"/>
    </location>
</feature>
<feature type="transmembrane region" description="Helical" evidence="9">
    <location>
        <begin position="62"/>
        <end position="88"/>
    </location>
</feature>
<evidence type="ECO:0000313" key="12">
    <source>
        <dbReference type="Proteomes" id="UP001501565"/>
    </source>
</evidence>
<reference evidence="12" key="1">
    <citation type="journal article" date="2019" name="Int. J. Syst. Evol. Microbiol.">
        <title>The Global Catalogue of Microorganisms (GCM) 10K type strain sequencing project: providing services to taxonomists for standard genome sequencing and annotation.</title>
        <authorList>
            <consortium name="The Broad Institute Genomics Platform"/>
            <consortium name="The Broad Institute Genome Sequencing Center for Infectious Disease"/>
            <person name="Wu L."/>
            <person name="Ma J."/>
        </authorList>
    </citation>
    <scope>NUCLEOTIDE SEQUENCE [LARGE SCALE GENOMIC DNA]</scope>
    <source>
        <strain evidence="12">JCM 17551</strain>
    </source>
</reference>
<comment type="caution">
    <text evidence="9">Lacks conserved residue(s) required for the propagation of feature annotation.</text>
</comment>
<evidence type="ECO:0000313" key="11">
    <source>
        <dbReference type="EMBL" id="GAA3918833.1"/>
    </source>
</evidence>
<dbReference type="PANTHER" id="PTHR43470">
    <property type="entry name" value="PHOSPHATE TRANSPORT SYSTEM PERMEASE PROTEIN PSTA-RELATED"/>
    <property type="match status" value="1"/>
</dbReference>
<feature type="domain" description="ABC transmembrane type-1" evidence="10">
    <location>
        <begin position="63"/>
        <end position="267"/>
    </location>
</feature>
<sequence>MLSSRQTDQFMTGLIWLVAIVVTVIPLMMAYDLLANGIQHISWSFLVDKPLDSGRSGGIGPLIVSTFLILFVCLSVVFPFGLACALYLSEMVEGDSTKGKQISQALDILSGVPSIVFGLFGYVFFAQILGLGFSILSGGLTLACMALPLFVRLTEQALRHTPNSYRQAAEALNLSHVSFVFRILLPSASTGIAAATIVATGRALAETAVLIFTAGYVMRQPESLMDSGRALSVHIYDLAMNVAGGTKPAAATALVLLSLLILINLFARFLSKRWLRQ</sequence>
<dbReference type="InterPro" id="IPR035906">
    <property type="entry name" value="MetI-like_sf"/>
</dbReference>
<comment type="caution">
    <text evidence="11">The sequence shown here is derived from an EMBL/GenBank/DDBJ whole genome shotgun (WGS) entry which is preliminary data.</text>
</comment>
<evidence type="ECO:0000256" key="5">
    <source>
        <dbReference type="ARBA" id="ARBA00022475"/>
    </source>
</evidence>
<dbReference type="EMBL" id="BAABBN010000004">
    <property type="protein sequence ID" value="GAA3918833.1"/>
    <property type="molecule type" value="Genomic_DNA"/>
</dbReference>
<protein>
    <recommendedName>
        <fullName evidence="3 9">Phosphate transport system permease protein PstA</fullName>
    </recommendedName>
</protein>
<dbReference type="RefSeq" id="WP_344796619.1">
    <property type="nucleotide sequence ID" value="NZ_BAABBN010000004.1"/>
</dbReference>
<dbReference type="NCBIfam" id="TIGR00974">
    <property type="entry name" value="3a0107s02c"/>
    <property type="match status" value="1"/>
</dbReference>
<dbReference type="Gene3D" id="1.10.3720.10">
    <property type="entry name" value="MetI-like"/>
    <property type="match status" value="1"/>
</dbReference>
<evidence type="ECO:0000256" key="1">
    <source>
        <dbReference type="ARBA" id="ARBA00004651"/>
    </source>
</evidence>
<dbReference type="Proteomes" id="UP001501565">
    <property type="component" value="Unassembled WGS sequence"/>
</dbReference>
<evidence type="ECO:0000256" key="3">
    <source>
        <dbReference type="ARBA" id="ARBA00016864"/>
    </source>
</evidence>
<comment type="similarity">
    <text evidence="2 9">Belongs to the binding-protein-dependent transport system permease family. CysTW subfamily.</text>
</comment>
<proteinExistence type="inferred from homology"/>
<evidence type="ECO:0000256" key="8">
    <source>
        <dbReference type="ARBA" id="ARBA00023136"/>
    </source>
</evidence>
<evidence type="ECO:0000256" key="2">
    <source>
        <dbReference type="ARBA" id="ARBA00007069"/>
    </source>
</evidence>